<gene>
    <name evidence="1" type="ORF">TNCV_4402641</name>
</gene>
<proteinExistence type="predicted"/>
<dbReference type="EMBL" id="BMAU01021255">
    <property type="protein sequence ID" value="GFY05597.1"/>
    <property type="molecule type" value="Genomic_DNA"/>
</dbReference>
<name>A0A8X6S169_TRICX</name>
<sequence length="71" mass="8541">MNTLTALQTWWNLPLERENDVPRYRDDNVLEDTITNDDPGSLEIHHMRCNEELKVQRKKKPKKEKTHIEVE</sequence>
<organism evidence="1 2">
    <name type="scientific">Trichonephila clavipes</name>
    <name type="common">Golden silk orbweaver</name>
    <name type="synonym">Nephila clavipes</name>
    <dbReference type="NCBI Taxonomy" id="2585209"/>
    <lineage>
        <taxon>Eukaryota</taxon>
        <taxon>Metazoa</taxon>
        <taxon>Ecdysozoa</taxon>
        <taxon>Arthropoda</taxon>
        <taxon>Chelicerata</taxon>
        <taxon>Arachnida</taxon>
        <taxon>Araneae</taxon>
        <taxon>Araneomorphae</taxon>
        <taxon>Entelegynae</taxon>
        <taxon>Araneoidea</taxon>
        <taxon>Nephilidae</taxon>
        <taxon>Trichonephila</taxon>
    </lineage>
</organism>
<accession>A0A8X6S169</accession>
<comment type="caution">
    <text evidence="1">The sequence shown here is derived from an EMBL/GenBank/DDBJ whole genome shotgun (WGS) entry which is preliminary data.</text>
</comment>
<evidence type="ECO:0000313" key="2">
    <source>
        <dbReference type="Proteomes" id="UP000887159"/>
    </source>
</evidence>
<dbReference type="AlphaFoldDB" id="A0A8X6S169"/>
<evidence type="ECO:0000313" key="1">
    <source>
        <dbReference type="EMBL" id="GFY05597.1"/>
    </source>
</evidence>
<keyword evidence="2" id="KW-1185">Reference proteome</keyword>
<dbReference type="Proteomes" id="UP000887159">
    <property type="component" value="Unassembled WGS sequence"/>
</dbReference>
<reference evidence="1" key="1">
    <citation type="submission" date="2020-08" db="EMBL/GenBank/DDBJ databases">
        <title>Multicomponent nature underlies the extraordinary mechanical properties of spider dragline silk.</title>
        <authorList>
            <person name="Kono N."/>
            <person name="Nakamura H."/>
            <person name="Mori M."/>
            <person name="Yoshida Y."/>
            <person name="Ohtoshi R."/>
            <person name="Malay A.D."/>
            <person name="Moran D.A.P."/>
            <person name="Tomita M."/>
            <person name="Numata K."/>
            <person name="Arakawa K."/>
        </authorList>
    </citation>
    <scope>NUCLEOTIDE SEQUENCE</scope>
</reference>
<protein>
    <submittedName>
        <fullName evidence="1">Uncharacterized protein</fullName>
    </submittedName>
</protein>